<dbReference type="Proteomes" id="UP000005408">
    <property type="component" value="Unassembled WGS sequence"/>
</dbReference>
<keyword evidence="5" id="KW-1185">Reference proteome</keyword>
<evidence type="ECO:0000256" key="1">
    <source>
        <dbReference type="ARBA" id="ARBA00023157"/>
    </source>
</evidence>
<evidence type="ECO:0000256" key="2">
    <source>
        <dbReference type="SAM" id="SignalP"/>
    </source>
</evidence>
<feature type="signal peptide" evidence="2">
    <location>
        <begin position="1"/>
        <end position="18"/>
    </location>
</feature>
<proteinExistence type="predicted"/>
<keyword evidence="2" id="KW-0732">Signal</keyword>
<dbReference type="AlphaFoldDB" id="A0A8W8MG91"/>
<reference evidence="4" key="1">
    <citation type="submission" date="2022-08" db="UniProtKB">
        <authorList>
            <consortium name="EnsemblMetazoa"/>
        </authorList>
    </citation>
    <scope>IDENTIFICATION</scope>
    <source>
        <strain evidence="4">05x7-T-G4-1.051#20</strain>
    </source>
</reference>
<evidence type="ECO:0000313" key="4">
    <source>
        <dbReference type="EnsemblMetazoa" id="G32191.3:cds"/>
    </source>
</evidence>
<feature type="domain" description="C-type lectin" evidence="3">
    <location>
        <begin position="114"/>
        <end position="241"/>
    </location>
</feature>
<dbReference type="InterPro" id="IPR018378">
    <property type="entry name" value="C-type_lectin_CS"/>
</dbReference>
<dbReference type="InterPro" id="IPR001304">
    <property type="entry name" value="C-type_lectin-like"/>
</dbReference>
<dbReference type="SUPFAM" id="SSF56436">
    <property type="entry name" value="C-type lectin-like"/>
    <property type="match status" value="1"/>
</dbReference>
<dbReference type="EnsemblMetazoa" id="G32191.3">
    <property type="protein sequence ID" value="G32191.3:cds"/>
    <property type="gene ID" value="G32191"/>
</dbReference>
<dbReference type="OrthoDB" id="6339209at2759"/>
<feature type="chain" id="PRO_5036473344" description="C-type lectin domain-containing protein" evidence="2">
    <location>
        <begin position="19"/>
        <end position="246"/>
    </location>
</feature>
<dbReference type="PROSITE" id="PS00615">
    <property type="entry name" value="C_TYPE_LECTIN_1"/>
    <property type="match status" value="1"/>
</dbReference>
<dbReference type="InterPro" id="IPR016187">
    <property type="entry name" value="CTDL_fold"/>
</dbReference>
<dbReference type="Pfam" id="PF00059">
    <property type="entry name" value="Lectin_C"/>
    <property type="match status" value="1"/>
</dbReference>
<keyword evidence="1" id="KW-1015">Disulfide bond</keyword>
<dbReference type="CDD" id="cd00037">
    <property type="entry name" value="CLECT"/>
    <property type="match status" value="1"/>
</dbReference>
<dbReference type="InterPro" id="IPR050111">
    <property type="entry name" value="C-type_lectin/snaclec_domain"/>
</dbReference>
<sequence length="246" mass="28177">MWFVLVLTLITSPQDVSASAYLEMKLKTDANYQNVIPLDIRYDIEAAYDVSLLTCSFRCLQNHPYCCAILYNEISRSCRILNSFLDDGSVMTSHGETWTFLTKEQVCPSGWFPFNGHCYSFVETKFNWDNAEKSCMKNGSYLIEIGSESENKWVVDFFVRSKLPEKCAGDMECAFWIGFTDQALEGTFSWKHNNENSKYTNWGTNEPNNGGDEDCAVFTAPSISYVWNDDRCPKLMMSVCEMDTNM</sequence>
<evidence type="ECO:0000259" key="3">
    <source>
        <dbReference type="PROSITE" id="PS50041"/>
    </source>
</evidence>
<dbReference type="OMA" id="SESENKW"/>
<dbReference type="PANTHER" id="PTHR22803">
    <property type="entry name" value="MANNOSE, PHOSPHOLIPASE, LECTIN RECEPTOR RELATED"/>
    <property type="match status" value="1"/>
</dbReference>
<evidence type="ECO:0000313" key="5">
    <source>
        <dbReference type="Proteomes" id="UP000005408"/>
    </source>
</evidence>
<organism evidence="4 5">
    <name type="scientific">Magallana gigas</name>
    <name type="common">Pacific oyster</name>
    <name type="synonym">Crassostrea gigas</name>
    <dbReference type="NCBI Taxonomy" id="29159"/>
    <lineage>
        <taxon>Eukaryota</taxon>
        <taxon>Metazoa</taxon>
        <taxon>Spiralia</taxon>
        <taxon>Lophotrochozoa</taxon>
        <taxon>Mollusca</taxon>
        <taxon>Bivalvia</taxon>
        <taxon>Autobranchia</taxon>
        <taxon>Pteriomorphia</taxon>
        <taxon>Ostreida</taxon>
        <taxon>Ostreoidea</taxon>
        <taxon>Ostreidae</taxon>
        <taxon>Magallana</taxon>
    </lineage>
</organism>
<dbReference type="SMART" id="SM00034">
    <property type="entry name" value="CLECT"/>
    <property type="match status" value="1"/>
</dbReference>
<dbReference type="InterPro" id="IPR016186">
    <property type="entry name" value="C-type_lectin-like/link_sf"/>
</dbReference>
<accession>A0A8W8MG91</accession>
<dbReference type="Gene3D" id="3.10.100.10">
    <property type="entry name" value="Mannose-Binding Protein A, subunit A"/>
    <property type="match status" value="1"/>
</dbReference>
<dbReference type="PROSITE" id="PS50041">
    <property type="entry name" value="C_TYPE_LECTIN_2"/>
    <property type="match status" value="1"/>
</dbReference>
<name>A0A8W8MG91_MAGGI</name>
<protein>
    <recommendedName>
        <fullName evidence="3">C-type lectin domain-containing protein</fullName>
    </recommendedName>
</protein>